<dbReference type="Gene3D" id="3.40.640.10">
    <property type="entry name" value="Type I PLP-dependent aspartate aminotransferase-like (Major domain)"/>
    <property type="match status" value="1"/>
</dbReference>
<comment type="caution">
    <text evidence="4">The sequence shown here is derived from an EMBL/GenBank/DDBJ whole genome shotgun (WGS) entry which is preliminary data.</text>
</comment>
<dbReference type="InterPro" id="IPR051750">
    <property type="entry name" value="Trans-sulfuration_enzymes"/>
</dbReference>
<sequence>MPVKVINTEFGHSMPPEEPHNITFYIPGWETAKGLRRGDQAVLSRLSSIYPRFSPWCEVRQLSNLIHNHLSLPTTHGTLLFTNPDTFLTAKQFSRSALRKDEHKVAPEDLLFRVVDIPLNNPSSSSPNDTTTTIIRLFVIAYPLAQAPGVVGVWQNYGIGISSRLAAALLPAVEAGRVQALDFKATGADDVMPERLPEGRFLPEGEAHAGLRARIAELASPSSSSGGNVREVKVKEQDVFLYPTGIAAIYRLHRALMEARGGGQVVILGSIFHNTYHLFHESEGGCEHFGRCDGQSRVVERLALWLEGEKQAGRRVAYVFLEFPSNPILVSVDLKALRGVADKYDVPVVIDDTIGSFCNIDVLPVADVVVTSITKSLSGYANVMGGSVLISPFSRHFQTLKQTLTTQFRNEYFHTDAAKLLSNSQDYLARSAILNRNALTLATYLHTQASDSTSPVTAVLYPPFTETHDNYTAVMRPATPDFTPGYGCLLAVEFESLATAQAFYDHLSVFHGPHLGAHHTLAFPFNDAIWGVDPDAAAYAASYGARPEQVRVSVGLESEEDLIDTFKAALRFAADVKRQEQGESAV</sequence>
<dbReference type="RefSeq" id="XP_064674067.1">
    <property type="nucleotide sequence ID" value="XM_064818717.1"/>
</dbReference>
<evidence type="ECO:0000256" key="1">
    <source>
        <dbReference type="ARBA" id="ARBA00001933"/>
    </source>
</evidence>
<proteinExistence type="inferred from homology"/>
<evidence type="ECO:0000313" key="5">
    <source>
        <dbReference type="Proteomes" id="UP001302812"/>
    </source>
</evidence>
<organism evidence="4 5">
    <name type="scientific">Canariomyces notabilis</name>
    <dbReference type="NCBI Taxonomy" id="2074819"/>
    <lineage>
        <taxon>Eukaryota</taxon>
        <taxon>Fungi</taxon>
        <taxon>Dikarya</taxon>
        <taxon>Ascomycota</taxon>
        <taxon>Pezizomycotina</taxon>
        <taxon>Sordariomycetes</taxon>
        <taxon>Sordariomycetidae</taxon>
        <taxon>Sordariales</taxon>
        <taxon>Chaetomiaceae</taxon>
        <taxon>Canariomyces</taxon>
    </lineage>
</organism>
<dbReference type="PANTHER" id="PTHR42699:SF1">
    <property type="entry name" value="CYSTATHIONINE GAMMA-SYNTHASE-RELATED"/>
    <property type="match status" value="1"/>
</dbReference>
<dbReference type="GO" id="GO:0003962">
    <property type="term" value="F:cystathionine gamma-synthase activity"/>
    <property type="evidence" value="ECO:0007669"/>
    <property type="project" value="TreeGrafter"/>
</dbReference>
<keyword evidence="4" id="KW-0808">Transferase</keyword>
<dbReference type="Proteomes" id="UP001302812">
    <property type="component" value="Unassembled WGS sequence"/>
</dbReference>
<dbReference type="GO" id="GO:0030170">
    <property type="term" value="F:pyridoxal phosphate binding"/>
    <property type="evidence" value="ECO:0007669"/>
    <property type="project" value="InterPro"/>
</dbReference>
<keyword evidence="5" id="KW-1185">Reference proteome</keyword>
<evidence type="ECO:0000256" key="3">
    <source>
        <dbReference type="RuleBase" id="RU362118"/>
    </source>
</evidence>
<dbReference type="AlphaFoldDB" id="A0AAN6YWM6"/>
<name>A0AAN6YWM6_9PEZI</name>
<reference evidence="4" key="1">
    <citation type="journal article" date="2023" name="Mol. Phylogenet. Evol.">
        <title>Genome-scale phylogeny and comparative genomics of the fungal order Sordariales.</title>
        <authorList>
            <person name="Hensen N."/>
            <person name="Bonometti L."/>
            <person name="Westerberg I."/>
            <person name="Brannstrom I.O."/>
            <person name="Guillou S."/>
            <person name="Cros-Aarteil S."/>
            <person name="Calhoun S."/>
            <person name="Haridas S."/>
            <person name="Kuo A."/>
            <person name="Mondo S."/>
            <person name="Pangilinan J."/>
            <person name="Riley R."/>
            <person name="LaButti K."/>
            <person name="Andreopoulos B."/>
            <person name="Lipzen A."/>
            <person name="Chen C."/>
            <person name="Yan M."/>
            <person name="Daum C."/>
            <person name="Ng V."/>
            <person name="Clum A."/>
            <person name="Steindorff A."/>
            <person name="Ohm R.A."/>
            <person name="Martin F."/>
            <person name="Silar P."/>
            <person name="Natvig D.O."/>
            <person name="Lalanne C."/>
            <person name="Gautier V."/>
            <person name="Ament-Velasquez S.L."/>
            <person name="Kruys A."/>
            <person name="Hutchinson M.I."/>
            <person name="Powell A.J."/>
            <person name="Barry K."/>
            <person name="Miller A.N."/>
            <person name="Grigoriev I.V."/>
            <person name="Debuchy R."/>
            <person name="Gladieux P."/>
            <person name="Hiltunen Thoren M."/>
            <person name="Johannesson H."/>
        </authorList>
    </citation>
    <scope>NUCLEOTIDE SEQUENCE</scope>
    <source>
        <strain evidence="4">CBS 508.74</strain>
    </source>
</reference>
<reference evidence="4" key="2">
    <citation type="submission" date="2023-05" db="EMBL/GenBank/DDBJ databases">
        <authorList>
            <consortium name="Lawrence Berkeley National Laboratory"/>
            <person name="Steindorff A."/>
            <person name="Hensen N."/>
            <person name="Bonometti L."/>
            <person name="Westerberg I."/>
            <person name="Brannstrom I.O."/>
            <person name="Guillou S."/>
            <person name="Cros-Aarteil S."/>
            <person name="Calhoun S."/>
            <person name="Haridas S."/>
            <person name="Kuo A."/>
            <person name="Mondo S."/>
            <person name="Pangilinan J."/>
            <person name="Riley R."/>
            <person name="Labutti K."/>
            <person name="Andreopoulos B."/>
            <person name="Lipzen A."/>
            <person name="Chen C."/>
            <person name="Yanf M."/>
            <person name="Daum C."/>
            <person name="Ng V."/>
            <person name="Clum A."/>
            <person name="Ohm R."/>
            <person name="Martin F."/>
            <person name="Silar P."/>
            <person name="Natvig D."/>
            <person name="Lalanne C."/>
            <person name="Gautier V."/>
            <person name="Ament-Velasquez S.L."/>
            <person name="Kruys A."/>
            <person name="Hutchinson M.I."/>
            <person name="Powell A.J."/>
            <person name="Barry K."/>
            <person name="Miller A.N."/>
            <person name="Grigoriev I.V."/>
            <person name="Debuchy R."/>
            <person name="Gladieux P."/>
            <person name="Thoren M.H."/>
            <person name="Johannesson H."/>
        </authorList>
    </citation>
    <scope>NUCLEOTIDE SEQUENCE</scope>
    <source>
        <strain evidence="4">CBS 508.74</strain>
    </source>
</reference>
<dbReference type="InterPro" id="IPR015422">
    <property type="entry name" value="PyrdxlP-dep_Trfase_small"/>
</dbReference>
<dbReference type="SUPFAM" id="SSF53383">
    <property type="entry name" value="PLP-dependent transferases"/>
    <property type="match status" value="1"/>
</dbReference>
<dbReference type="GO" id="GO:0019346">
    <property type="term" value="P:transsulfuration"/>
    <property type="evidence" value="ECO:0007669"/>
    <property type="project" value="InterPro"/>
</dbReference>
<evidence type="ECO:0000256" key="2">
    <source>
        <dbReference type="ARBA" id="ARBA00022898"/>
    </source>
</evidence>
<accession>A0AAN6YWM6</accession>
<dbReference type="InterPro" id="IPR015424">
    <property type="entry name" value="PyrdxlP-dep_Trfase"/>
</dbReference>
<keyword evidence="2 3" id="KW-0663">Pyridoxal phosphate</keyword>
<protein>
    <submittedName>
        <fullName evidence="4">PLP-dependent transferase</fullName>
    </submittedName>
</protein>
<dbReference type="PANTHER" id="PTHR42699">
    <property type="match status" value="1"/>
</dbReference>
<dbReference type="Gene3D" id="3.90.1150.10">
    <property type="entry name" value="Aspartate Aminotransferase, domain 1"/>
    <property type="match status" value="1"/>
</dbReference>
<evidence type="ECO:0000313" key="4">
    <source>
        <dbReference type="EMBL" id="KAK4116497.1"/>
    </source>
</evidence>
<dbReference type="InterPro" id="IPR000277">
    <property type="entry name" value="Cys/Met-Metab_PyrdxlP-dep_enz"/>
</dbReference>
<dbReference type="Pfam" id="PF01053">
    <property type="entry name" value="Cys_Met_Meta_PP"/>
    <property type="match status" value="1"/>
</dbReference>
<dbReference type="GeneID" id="89942843"/>
<gene>
    <name evidence="4" type="ORF">N656DRAFT_834362</name>
</gene>
<comment type="similarity">
    <text evidence="3">Belongs to the trans-sulfuration enzymes family.</text>
</comment>
<dbReference type="EMBL" id="MU853333">
    <property type="protein sequence ID" value="KAK4116497.1"/>
    <property type="molecule type" value="Genomic_DNA"/>
</dbReference>
<dbReference type="InterPro" id="IPR015421">
    <property type="entry name" value="PyrdxlP-dep_Trfase_major"/>
</dbReference>
<comment type="cofactor">
    <cofactor evidence="1 3">
        <name>pyridoxal 5'-phosphate</name>
        <dbReference type="ChEBI" id="CHEBI:597326"/>
    </cofactor>
</comment>